<evidence type="ECO:0000313" key="2">
    <source>
        <dbReference type="EMBL" id="CAD8882028.1"/>
    </source>
</evidence>
<dbReference type="AlphaFoldDB" id="A0A6U5F3Z1"/>
<feature type="signal peptide" evidence="1">
    <location>
        <begin position="1"/>
        <end position="15"/>
    </location>
</feature>
<keyword evidence="1" id="KW-0732">Signal</keyword>
<gene>
    <name evidence="2" type="ORF">CHYS00102_LOCUS9216</name>
    <name evidence="3" type="ORF">CHYS00102_LOCUS9217</name>
</gene>
<accession>A0A6U5F3Z1</accession>
<name>A0A6U5F3Z1_9STRA</name>
<evidence type="ECO:0000256" key="1">
    <source>
        <dbReference type="SAM" id="SignalP"/>
    </source>
</evidence>
<dbReference type="EMBL" id="HBFR01012752">
    <property type="protein sequence ID" value="CAD8882028.1"/>
    <property type="molecule type" value="Transcribed_RNA"/>
</dbReference>
<organism evidence="3">
    <name type="scientific">Corethron hystrix</name>
    <dbReference type="NCBI Taxonomy" id="216773"/>
    <lineage>
        <taxon>Eukaryota</taxon>
        <taxon>Sar</taxon>
        <taxon>Stramenopiles</taxon>
        <taxon>Ochrophyta</taxon>
        <taxon>Bacillariophyta</taxon>
        <taxon>Coscinodiscophyceae</taxon>
        <taxon>Corethrophycidae</taxon>
        <taxon>Corethrales</taxon>
        <taxon>Corethraceae</taxon>
        <taxon>Corethron</taxon>
    </lineage>
</organism>
<reference evidence="3" key="1">
    <citation type="submission" date="2021-01" db="EMBL/GenBank/DDBJ databases">
        <authorList>
            <person name="Corre E."/>
            <person name="Pelletier E."/>
            <person name="Niang G."/>
            <person name="Scheremetjew M."/>
            <person name="Finn R."/>
            <person name="Kale V."/>
            <person name="Holt S."/>
            <person name="Cochrane G."/>
            <person name="Meng A."/>
            <person name="Brown T."/>
            <person name="Cohen L."/>
        </authorList>
    </citation>
    <scope>NUCLEOTIDE SEQUENCE</scope>
    <source>
        <strain evidence="3">308</strain>
    </source>
</reference>
<sequence>MGFLWTLLLKPWTFFNNFSSMHLIFSKGNCVIMSMNSPAFNTFSTQNLSIGMTLTHHSLPLNGYAFLNTLVIVDFEMSLPVNIRNCSQYEWIVVDGLDRYDNMAS</sequence>
<feature type="chain" id="PRO_5036192190" evidence="1">
    <location>
        <begin position="16"/>
        <end position="105"/>
    </location>
</feature>
<dbReference type="EMBL" id="HBFR01012756">
    <property type="protein sequence ID" value="CAD8882029.1"/>
    <property type="molecule type" value="Transcribed_RNA"/>
</dbReference>
<proteinExistence type="predicted"/>
<evidence type="ECO:0000313" key="3">
    <source>
        <dbReference type="EMBL" id="CAD8882029.1"/>
    </source>
</evidence>
<protein>
    <submittedName>
        <fullName evidence="3">Uncharacterized protein</fullName>
    </submittedName>
</protein>